<dbReference type="PANTHER" id="PTHR46401">
    <property type="entry name" value="GLYCOSYLTRANSFERASE WBBK-RELATED"/>
    <property type="match status" value="1"/>
</dbReference>
<protein>
    <recommendedName>
        <fullName evidence="2">Glycosyl transferase family 1 domain-containing protein</fullName>
    </recommendedName>
</protein>
<evidence type="ECO:0000256" key="1">
    <source>
        <dbReference type="ARBA" id="ARBA00022679"/>
    </source>
</evidence>
<dbReference type="SUPFAM" id="SSF53756">
    <property type="entry name" value="UDP-Glycosyltransferase/glycogen phosphorylase"/>
    <property type="match status" value="2"/>
</dbReference>
<name>T2J386_CROWT</name>
<dbReference type="EMBL" id="CAQL01001240">
    <property type="protein sequence ID" value="CCQ59482.1"/>
    <property type="molecule type" value="Genomic_DNA"/>
</dbReference>
<dbReference type="Pfam" id="PF00534">
    <property type="entry name" value="Glycos_transf_1"/>
    <property type="match status" value="1"/>
</dbReference>
<keyword evidence="1" id="KW-0808">Transferase</keyword>
<dbReference type="GO" id="GO:0016757">
    <property type="term" value="F:glycosyltransferase activity"/>
    <property type="evidence" value="ECO:0007669"/>
    <property type="project" value="InterPro"/>
</dbReference>
<sequence length="979" mass="113923">MKKFIVIDHSLCNLQGHHYECSLSVAEAAAREGYEPIIITNKIFPQSLKPDNIKVISAFDVDWFDNPVNSNQEHNIIEFLNILQNNPLDKLSERIIYQVQFYFKYWDLTQPKLKLLLEKIQGSLSRLINWIQEDIKLLRSIPLSNTLWGLFKIIWGLIRYILVIFSKKINQALIKLLTPKTKSFKESLSQVLEEIKFSSDDEIFIHTIGIYQVEQVYHYLVDRDLSKMPRFHILLRRDIDDPLVVYAPGMGLKAIFDNCYNSQLWPDKIQFYTDTDELIQRYNSLSEVKLQKIPIPFRQEKLQQTTQISTKNKPIHIVYLGDARPEKGYHYLPSIVESLWTDYIQPCKIKLTIQSNFSIEGGEGLIPQARLALERYPDSKVKLIKNAMSADDYYQLLAEADMLVLPYDSHSYRFRTSGVLTEALAAGKPVIVPENSWLGKQVDSSRASLYKNTDEIPEKVIYIIENLPQFSDSAKIFSQGWLEQNSPDNLLKTLLSSQNTIKLDNIASNKSPIEINHQIVSNDTPETVSKILLVIESDFLLDNETTNPSFINQLDYLGLCGYDVYGLFFTNKIERKGNNYEPFYHQVYPVIDRIFQEFSVNLKQRWIVNYNSSDIIPYALNTKEYIKEVLEEKNSFKRDLIERYNLGIPSDLIQLLQSNQFDVIFLNSIISYSIIDHFNVTQSSVICEVSETLSYRYAVNNHRNIDEDEYQLECKLLNQCDSLIFRNQYELEKVGETVNKPQLCVISEQDNLEKADYFKKMNQVFTSLLDDRAMLLNTTGKKVAILYPWGDILERKSGASKRVGLLIDYLKSQSYQVWLFTTGDAKDFREDGVHYTYYQQAYEDYCLVNDIYKDAYQSWYDVLNSNSDTLENNQESEHWLPWIYYQYRFDLGFINWVKKLTEWADTVILEYPFWGSTVGDICYQSKTQLIITAHDILVQQLDENTLIGKIALAEEIKALKQGDHLISVSQDDQSFFKTA</sequence>
<dbReference type="AlphaFoldDB" id="T2J386"/>
<dbReference type="InterPro" id="IPR001296">
    <property type="entry name" value="Glyco_trans_1"/>
</dbReference>
<reference evidence="3 4" key="2">
    <citation type="submission" date="2013-09" db="EMBL/GenBank/DDBJ databases">
        <title>Whole genome comparison of six Crocosphaera watsonii strains with differing phenotypes.</title>
        <authorList>
            <person name="Bench S.R."/>
            <person name="Heller P."/>
            <person name="Frank I."/>
            <person name="Arciniega M."/>
            <person name="Shilova I.N."/>
            <person name="Zehr J.P."/>
        </authorList>
    </citation>
    <scope>NUCLEOTIDE SEQUENCE [LARGE SCALE GENOMIC DNA]</scope>
    <source>
        <strain evidence="3 4">WH 0005</strain>
    </source>
</reference>
<dbReference type="Proteomes" id="UP000017981">
    <property type="component" value="Unassembled WGS sequence"/>
</dbReference>
<organism evidence="3 4">
    <name type="scientific">Crocosphaera watsonii WH 0005</name>
    <dbReference type="NCBI Taxonomy" id="423472"/>
    <lineage>
        <taxon>Bacteria</taxon>
        <taxon>Bacillati</taxon>
        <taxon>Cyanobacteriota</taxon>
        <taxon>Cyanophyceae</taxon>
        <taxon>Oscillatoriophycideae</taxon>
        <taxon>Chroococcales</taxon>
        <taxon>Aphanothecaceae</taxon>
        <taxon>Crocosphaera</taxon>
    </lineage>
</organism>
<reference evidence="3 4" key="1">
    <citation type="submission" date="2013-01" db="EMBL/GenBank/DDBJ databases">
        <authorList>
            <person name="Bench S."/>
        </authorList>
    </citation>
    <scope>NUCLEOTIDE SEQUENCE [LARGE SCALE GENOMIC DNA]</scope>
    <source>
        <strain evidence="3 4">WH 0005</strain>
    </source>
</reference>
<dbReference type="PANTHER" id="PTHR46401:SF2">
    <property type="entry name" value="GLYCOSYLTRANSFERASE WBBK-RELATED"/>
    <property type="match status" value="1"/>
</dbReference>
<dbReference type="GO" id="GO:0009103">
    <property type="term" value="P:lipopolysaccharide biosynthetic process"/>
    <property type="evidence" value="ECO:0007669"/>
    <property type="project" value="TreeGrafter"/>
</dbReference>
<dbReference type="Gene3D" id="3.40.50.2000">
    <property type="entry name" value="Glycogen Phosphorylase B"/>
    <property type="match status" value="1"/>
</dbReference>
<gene>
    <name evidence="3" type="ORF">CWATWH0005_2193</name>
</gene>
<accession>T2J386</accession>
<feature type="domain" description="Glycosyl transferase family 1" evidence="2">
    <location>
        <begin position="309"/>
        <end position="465"/>
    </location>
</feature>
<evidence type="ECO:0000313" key="3">
    <source>
        <dbReference type="EMBL" id="CCQ59482.1"/>
    </source>
</evidence>
<evidence type="ECO:0000313" key="4">
    <source>
        <dbReference type="Proteomes" id="UP000017981"/>
    </source>
</evidence>
<dbReference type="RefSeq" id="WP_021834248.1">
    <property type="nucleotide sequence ID" value="NZ_CAQL01001240.1"/>
</dbReference>
<proteinExistence type="predicted"/>
<evidence type="ECO:0000259" key="2">
    <source>
        <dbReference type="Pfam" id="PF00534"/>
    </source>
</evidence>
<comment type="caution">
    <text evidence="3">The sequence shown here is derived from an EMBL/GenBank/DDBJ whole genome shotgun (WGS) entry which is preliminary data.</text>
</comment>